<dbReference type="Gene3D" id="1.10.287.130">
    <property type="match status" value="1"/>
</dbReference>
<dbReference type="InterPro" id="IPR005467">
    <property type="entry name" value="His_kinase_dom"/>
</dbReference>
<evidence type="ECO:0000259" key="13">
    <source>
        <dbReference type="PROSITE" id="PS50885"/>
    </source>
</evidence>
<dbReference type="Gene3D" id="3.30.565.10">
    <property type="entry name" value="Histidine kinase-like ATPase, C-terminal domain"/>
    <property type="match status" value="1"/>
</dbReference>
<proteinExistence type="predicted"/>
<keyword evidence="8 11" id="KW-1133">Transmembrane helix</keyword>
<organism evidence="14 15">
    <name type="scientific">Dinoroseobacter shibae (strain DSM 16493 / NCIMB 14021 / DFL 12)</name>
    <dbReference type="NCBI Taxonomy" id="398580"/>
    <lineage>
        <taxon>Bacteria</taxon>
        <taxon>Pseudomonadati</taxon>
        <taxon>Pseudomonadota</taxon>
        <taxon>Alphaproteobacteria</taxon>
        <taxon>Rhodobacterales</taxon>
        <taxon>Roseobacteraceae</taxon>
        <taxon>Dinoroseobacter</taxon>
    </lineage>
</organism>
<dbReference type="PANTHER" id="PTHR45436:SF1">
    <property type="entry name" value="SENSOR PROTEIN QSEC"/>
    <property type="match status" value="1"/>
</dbReference>
<evidence type="ECO:0000256" key="10">
    <source>
        <dbReference type="ARBA" id="ARBA00023136"/>
    </source>
</evidence>
<evidence type="ECO:0000256" key="5">
    <source>
        <dbReference type="ARBA" id="ARBA00022679"/>
    </source>
</evidence>
<dbReference type="InterPro" id="IPR036097">
    <property type="entry name" value="HisK_dim/P_sf"/>
</dbReference>
<evidence type="ECO:0000256" key="7">
    <source>
        <dbReference type="ARBA" id="ARBA00022777"/>
    </source>
</evidence>
<dbReference type="GO" id="GO:0000155">
    <property type="term" value="F:phosphorelay sensor kinase activity"/>
    <property type="evidence" value="ECO:0007669"/>
    <property type="project" value="InterPro"/>
</dbReference>
<dbReference type="InterPro" id="IPR004358">
    <property type="entry name" value="Sig_transdc_His_kin-like_C"/>
</dbReference>
<dbReference type="CDD" id="cd00082">
    <property type="entry name" value="HisKA"/>
    <property type="match status" value="1"/>
</dbReference>
<keyword evidence="5 14" id="KW-0808">Transferase</keyword>
<dbReference type="KEGG" id="dsh:Dshi_3125"/>
<dbReference type="HOGENOM" id="CLU_000445_89_37_5"/>
<dbReference type="Pfam" id="PF00512">
    <property type="entry name" value="HisKA"/>
    <property type="match status" value="1"/>
</dbReference>
<evidence type="ECO:0000313" key="14">
    <source>
        <dbReference type="EMBL" id="ABV94858.1"/>
    </source>
</evidence>
<dbReference type="RefSeq" id="WP_012179786.1">
    <property type="nucleotide sequence ID" value="NC_009952.1"/>
</dbReference>
<dbReference type="PRINTS" id="PR00344">
    <property type="entry name" value="BCTRLSENSOR"/>
</dbReference>
<dbReference type="InterPro" id="IPR003660">
    <property type="entry name" value="HAMP_dom"/>
</dbReference>
<dbReference type="SUPFAM" id="SSF47384">
    <property type="entry name" value="Homodimeric domain of signal transducing histidine kinase"/>
    <property type="match status" value="1"/>
</dbReference>
<evidence type="ECO:0000313" key="15">
    <source>
        <dbReference type="Proteomes" id="UP000006833"/>
    </source>
</evidence>
<evidence type="ECO:0000256" key="8">
    <source>
        <dbReference type="ARBA" id="ARBA00022989"/>
    </source>
</evidence>
<dbReference type="InterPro" id="IPR003594">
    <property type="entry name" value="HATPase_dom"/>
</dbReference>
<dbReference type="AlphaFoldDB" id="A8LLA9"/>
<keyword evidence="9" id="KW-0902">Two-component regulatory system</keyword>
<keyword evidence="6 11" id="KW-0812">Transmembrane</keyword>
<dbReference type="InterPro" id="IPR013727">
    <property type="entry name" value="2CSK_N"/>
</dbReference>
<evidence type="ECO:0000259" key="12">
    <source>
        <dbReference type="PROSITE" id="PS50109"/>
    </source>
</evidence>
<dbReference type="PROSITE" id="PS50885">
    <property type="entry name" value="HAMP"/>
    <property type="match status" value="1"/>
</dbReference>
<dbReference type="InterPro" id="IPR036890">
    <property type="entry name" value="HATPase_C_sf"/>
</dbReference>
<evidence type="ECO:0000256" key="3">
    <source>
        <dbReference type="ARBA" id="ARBA00012438"/>
    </source>
</evidence>
<evidence type="ECO:0000256" key="9">
    <source>
        <dbReference type="ARBA" id="ARBA00023012"/>
    </source>
</evidence>
<dbReference type="Pfam" id="PF08521">
    <property type="entry name" value="2CSK_N"/>
    <property type="match status" value="1"/>
</dbReference>
<gene>
    <name evidence="14" type="primary">qseC</name>
    <name evidence="14" type="ordered locus">Dshi_3125</name>
</gene>
<dbReference type="EMBL" id="CP000830">
    <property type="protein sequence ID" value="ABV94858.1"/>
    <property type="molecule type" value="Genomic_DNA"/>
</dbReference>
<dbReference type="CDD" id="cd00075">
    <property type="entry name" value="HATPase"/>
    <property type="match status" value="1"/>
</dbReference>
<evidence type="ECO:0000256" key="6">
    <source>
        <dbReference type="ARBA" id="ARBA00022692"/>
    </source>
</evidence>
<dbReference type="SMART" id="SM00388">
    <property type="entry name" value="HisKA"/>
    <property type="match status" value="1"/>
</dbReference>
<dbReference type="SMART" id="SM00387">
    <property type="entry name" value="HATPase_c"/>
    <property type="match status" value="1"/>
</dbReference>
<name>A8LLA9_DINSH</name>
<keyword evidence="15" id="KW-1185">Reference proteome</keyword>
<dbReference type="STRING" id="398580.Dshi_3125"/>
<keyword evidence="10 11" id="KW-0472">Membrane</keyword>
<comment type="subcellular location">
    <subcellularLocation>
        <location evidence="2">Membrane</location>
    </subcellularLocation>
</comment>
<feature type="transmembrane region" description="Helical" evidence="11">
    <location>
        <begin position="162"/>
        <end position="185"/>
    </location>
</feature>
<dbReference type="PROSITE" id="PS50109">
    <property type="entry name" value="HIS_KIN"/>
    <property type="match status" value="1"/>
</dbReference>
<sequence length="457" mass="49213">MIALLRPTTSIRQRLLTYLLAGAAATAVILYFVVQSVARQLAQESLDNILTASAVSIVDNTRVRGGEIRVDIPYFAFSMLGSTTDERVFYAIWLGDEFLTGYGGLPRDRDTGATSLRSAEFLGDEVRIATIRRPFSVLEGSSTLEVSVAQTLKGQRATLGRISAMAVGIGAGFFVLTAALALVVANMTIRPVNRLTRSLSRRGPADLRPVSTEVPREMAPLVATLNSFMTRLQTSLSRSEDFIAEAAHRVRTPLAIVRTQAEIGMRRAETPENRQNLREVIRAIDETSRTAGQLLDHAMVSFRADSLDDEDVSLSALAQDAVARVRPMAELKEIEIAVATHGDPHLRGDLILLQNALANLLDNALKYTPPEGRIDIAIHRTDTGPVLTIADDGPGFPENPTAPLTDRFVRGPDVGDIVGSGLGLTIAEEVIRVHGGTLSLSNRPEGGACVSVSFPSA</sequence>
<dbReference type="SUPFAM" id="SSF55874">
    <property type="entry name" value="ATPase domain of HSP90 chaperone/DNA topoisomerase II/histidine kinase"/>
    <property type="match status" value="1"/>
</dbReference>
<dbReference type="InterPro" id="IPR050428">
    <property type="entry name" value="TCS_sensor_his_kinase"/>
</dbReference>
<evidence type="ECO:0000256" key="2">
    <source>
        <dbReference type="ARBA" id="ARBA00004370"/>
    </source>
</evidence>
<protein>
    <recommendedName>
        <fullName evidence="3">histidine kinase</fullName>
        <ecNumber evidence="3">2.7.13.3</ecNumber>
    </recommendedName>
</protein>
<feature type="domain" description="HAMP" evidence="13">
    <location>
        <begin position="186"/>
        <end position="237"/>
    </location>
</feature>
<dbReference type="OrthoDB" id="913606at2"/>
<feature type="domain" description="Histidine kinase" evidence="12">
    <location>
        <begin position="245"/>
        <end position="457"/>
    </location>
</feature>
<comment type="catalytic activity">
    <reaction evidence="1">
        <text>ATP + protein L-histidine = ADP + protein N-phospho-L-histidine.</text>
        <dbReference type="EC" id="2.7.13.3"/>
    </reaction>
</comment>
<dbReference type="eggNOG" id="COG2205">
    <property type="taxonomic scope" value="Bacteria"/>
</dbReference>
<keyword evidence="4" id="KW-0597">Phosphoprotein</keyword>
<feature type="transmembrane region" description="Helical" evidence="11">
    <location>
        <begin position="15"/>
        <end position="34"/>
    </location>
</feature>
<evidence type="ECO:0000256" key="11">
    <source>
        <dbReference type="SAM" id="Phobius"/>
    </source>
</evidence>
<dbReference type="GO" id="GO:0005886">
    <property type="term" value="C:plasma membrane"/>
    <property type="evidence" value="ECO:0007669"/>
    <property type="project" value="TreeGrafter"/>
</dbReference>
<dbReference type="PANTHER" id="PTHR45436">
    <property type="entry name" value="SENSOR HISTIDINE KINASE YKOH"/>
    <property type="match status" value="1"/>
</dbReference>
<dbReference type="InterPro" id="IPR003661">
    <property type="entry name" value="HisK_dim/P_dom"/>
</dbReference>
<keyword evidence="7" id="KW-0418">Kinase</keyword>
<accession>A8LLA9</accession>
<reference evidence="15" key="1">
    <citation type="journal article" date="2010" name="ISME J.">
        <title>The complete genome sequence of the algal symbiont Dinoroseobacter shibae: a hitchhiker's guide to life in the sea.</title>
        <authorList>
            <person name="Wagner-Dobler I."/>
            <person name="Ballhausen B."/>
            <person name="Berger M."/>
            <person name="Brinkhoff T."/>
            <person name="Buchholz I."/>
            <person name="Bunk B."/>
            <person name="Cypionka H."/>
            <person name="Daniel R."/>
            <person name="Drepper T."/>
            <person name="Gerdts G."/>
            <person name="Hahnke S."/>
            <person name="Han C."/>
            <person name="Jahn D."/>
            <person name="Kalhoefer D."/>
            <person name="Kiss H."/>
            <person name="Klenk H.P."/>
            <person name="Kyrpides N."/>
            <person name="Liebl W."/>
            <person name="Liesegang H."/>
            <person name="Meincke L."/>
            <person name="Pati A."/>
            <person name="Petersen J."/>
            <person name="Piekarski T."/>
            <person name="Pommerenke C."/>
            <person name="Pradella S."/>
            <person name="Pukall R."/>
            <person name="Rabus R."/>
            <person name="Stackebrandt E."/>
            <person name="Thole S."/>
            <person name="Thompson L."/>
            <person name="Tielen P."/>
            <person name="Tomasch J."/>
            <person name="von Jan M."/>
            <person name="Wanphrut N."/>
            <person name="Wichels A."/>
            <person name="Zech H."/>
            <person name="Simon M."/>
        </authorList>
    </citation>
    <scope>NUCLEOTIDE SEQUENCE [LARGE SCALE GENOMIC DNA]</scope>
    <source>
        <strain evidence="15">DSM 16493 / NCIMB 14021 / DFL 12</strain>
    </source>
</reference>
<evidence type="ECO:0000256" key="1">
    <source>
        <dbReference type="ARBA" id="ARBA00000085"/>
    </source>
</evidence>
<dbReference type="EC" id="2.7.13.3" evidence="3"/>
<evidence type="ECO:0000256" key="4">
    <source>
        <dbReference type="ARBA" id="ARBA00022553"/>
    </source>
</evidence>
<dbReference type="Proteomes" id="UP000006833">
    <property type="component" value="Chromosome"/>
</dbReference>
<dbReference type="Pfam" id="PF02518">
    <property type="entry name" value="HATPase_c"/>
    <property type="match status" value="1"/>
</dbReference>